<organism evidence="1 2">
    <name type="scientific">Salix dunnii</name>
    <dbReference type="NCBI Taxonomy" id="1413687"/>
    <lineage>
        <taxon>Eukaryota</taxon>
        <taxon>Viridiplantae</taxon>
        <taxon>Streptophyta</taxon>
        <taxon>Embryophyta</taxon>
        <taxon>Tracheophyta</taxon>
        <taxon>Spermatophyta</taxon>
        <taxon>Magnoliopsida</taxon>
        <taxon>eudicotyledons</taxon>
        <taxon>Gunneridae</taxon>
        <taxon>Pentapetalae</taxon>
        <taxon>rosids</taxon>
        <taxon>fabids</taxon>
        <taxon>Malpighiales</taxon>
        <taxon>Salicaceae</taxon>
        <taxon>Saliceae</taxon>
        <taxon>Salix</taxon>
    </lineage>
</organism>
<sequence>MVGEDSWPSYESITATLDLLEYIINPRGLLFCYFEIMVALNLSMPCSNYHYIASSYSGGSEVPYIVLS</sequence>
<dbReference type="Proteomes" id="UP000657918">
    <property type="component" value="Unassembled WGS sequence"/>
</dbReference>
<evidence type="ECO:0000313" key="2">
    <source>
        <dbReference type="Proteomes" id="UP000657918"/>
    </source>
</evidence>
<gene>
    <name evidence="1" type="ORF">SADUNF_Sadunf05G0082700</name>
</gene>
<dbReference type="AlphaFoldDB" id="A0A835K557"/>
<keyword evidence="2" id="KW-1185">Reference proteome</keyword>
<evidence type="ECO:0000313" key="1">
    <source>
        <dbReference type="EMBL" id="KAF9682188.1"/>
    </source>
</evidence>
<reference evidence="1 2" key="1">
    <citation type="submission" date="2020-10" db="EMBL/GenBank/DDBJ databases">
        <title>Plant Genome Project.</title>
        <authorList>
            <person name="Zhang R.-G."/>
        </authorList>
    </citation>
    <scope>NUCLEOTIDE SEQUENCE [LARGE SCALE GENOMIC DNA]</scope>
    <source>
        <strain evidence="1">FAFU-HL-1</strain>
        <tissue evidence="1">Leaf</tissue>
    </source>
</reference>
<dbReference type="EMBL" id="JADGMS010000005">
    <property type="protein sequence ID" value="KAF9682188.1"/>
    <property type="molecule type" value="Genomic_DNA"/>
</dbReference>
<proteinExistence type="predicted"/>
<protein>
    <submittedName>
        <fullName evidence="1">Uncharacterized protein</fullName>
    </submittedName>
</protein>
<accession>A0A835K557</accession>
<name>A0A835K557_9ROSI</name>
<comment type="caution">
    <text evidence="1">The sequence shown here is derived from an EMBL/GenBank/DDBJ whole genome shotgun (WGS) entry which is preliminary data.</text>
</comment>